<evidence type="ECO:0000313" key="1">
    <source>
        <dbReference type="EMBL" id="UNO48048.1"/>
    </source>
</evidence>
<dbReference type="RefSeq" id="WP_021296061.1">
    <property type="nucleotide sequence ID" value="NZ_AURB01000124.1"/>
</dbReference>
<accession>A0A9E6ZGE8</accession>
<gene>
    <name evidence="1" type="ORF">K1I37_15350</name>
</gene>
<protein>
    <submittedName>
        <fullName evidence="1">Uncharacterized protein</fullName>
    </submittedName>
</protein>
<sequence>MADERELMSNEIKLSDGRIVAMRESTGADDIAVARMLGDKVSLQGAGQTILMQANALKCIESIDNQPAPIMNNYETFVNLARQFKTKDMNKILLKYAEMNFEANPDNPLA</sequence>
<proteinExistence type="predicted"/>
<evidence type="ECO:0000313" key="2">
    <source>
        <dbReference type="Proteomes" id="UP000829401"/>
    </source>
</evidence>
<dbReference type="AlphaFoldDB" id="T0D809"/>
<dbReference type="eggNOG" id="ENOG502ZFC3">
    <property type="taxonomic scope" value="Bacteria"/>
</dbReference>
<dbReference type="EMBL" id="CP080467">
    <property type="protein sequence ID" value="UNO48048.1"/>
    <property type="molecule type" value="Genomic_DNA"/>
</dbReference>
<accession>T0D809</accession>
<dbReference type="STRING" id="1356854.N007_05080"/>
<organism evidence="1 2">
    <name type="scientific">Alicyclobacillus acidoterrestris (strain ATCC 49025 / DSM 3922 / CIP 106132 / NCIMB 13137 / GD3B)</name>
    <dbReference type="NCBI Taxonomy" id="1356854"/>
    <lineage>
        <taxon>Bacteria</taxon>
        <taxon>Bacillati</taxon>
        <taxon>Bacillota</taxon>
        <taxon>Bacilli</taxon>
        <taxon>Bacillales</taxon>
        <taxon>Alicyclobacillaceae</taxon>
        <taxon>Alicyclobacillus</taxon>
    </lineage>
</organism>
<dbReference type="Proteomes" id="UP000829401">
    <property type="component" value="Chromosome"/>
</dbReference>
<reference evidence="2" key="1">
    <citation type="journal article" date="2022" name="G3 (Bethesda)">
        <title>Unveiling the complete genome sequence of Alicyclobacillus acidoterrestris DSM 3922T, a taint-producing strain.</title>
        <authorList>
            <person name="Leonardo I.C."/>
            <person name="Barreto Crespo M.T."/>
            <person name="Gaspar F.B."/>
        </authorList>
    </citation>
    <scope>NUCLEOTIDE SEQUENCE [LARGE SCALE GENOMIC DNA]</scope>
    <source>
        <strain evidence="2">DSM 3922</strain>
    </source>
</reference>
<name>T0D809_ALIAG</name>
<dbReference type="KEGG" id="aaco:K1I37_15350"/>
<keyword evidence="2" id="KW-1185">Reference proteome</keyword>